<dbReference type="Pfam" id="PF00891">
    <property type="entry name" value="Methyltransf_2"/>
    <property type="match status" value="1"/>
</dbReference>
<keyword evidence="6" id="KW-1185">Reference proteome</keyword>
<dbReference type="Gene3D" id="3.40.50.150">
    <property type="entry name" value="Vaccinia Virus protein VP39"/>
    <property type="match status" value="1"/>
</dbReference>
<name>A0AAI9XKN9_9PEZI</name>
<dbReference type="PANTHER" id="PTHR43712:SF17">
    <property type="entry name" value="O-METHYLTRANSFERASE"/>
    <property type="match status" value="1"/>
</dbReference>
<accession>A0AAI9XKN9</accession>
<keyword evidence="1" id="KW-0489">Methyltransferase</keyword>
<gene>
    <name evidence="5" type="ORF">CCUS01_10984</name>
</gene>
<keyword evidence="2" id="KW-0808">Transferase</keyword>
<dbReference type="InterPro" id="IPR016461">
    <property type="entry name" value="COMT-like"/>
</dbReference>
<evidence type="ECO:0000313" key="5">
    <source>
        <dbReference type="EMBL" id="KAK1452506.1"/>
    </source>
</evidence>
<feature type="domain" description="O-methyltransferase C-terminal" evidence="4">
    <location>
        <begin position="118"/>
        <end position="239"/>
    </location>
</feature>
<dbReference type="GO" id="GO:0008171">
    <property type="term" value="F:O-methyltransferase activity"/>
    <property type="evidence" value="ECO:0007669"/>
    <property type="project" value="InterPro"/>
</dbReference>
<dbReference type="GO" id="GO:0032259">
    <property type="term" value="P:methylation"/>
    <property type="evidence" value="ECO:0007669"/>
    <property type="project" value="UniProtKB-KW"/>
</dbReference>
<evidence type="ECO:0000256" key="2">
    <source>
        <dbReference type="ARBA" id="ARBA00022679"/>
    </source>
</evidence>
<evidence type="ECO:0000256" key="3">
    <source>
        <dbReference type="ARBA" id="ARBA00022691"/>
    </source>
</evidence>
<evidence type="ECO:0000259" key="4">
    <source>
        <dbReference type="Pfam" id="PF00891"/>
    </source>
</evidence>
<organism evidence="5 6">
    <name type="scientific">Colletotrichum cuscutae</name>
    <dbReference type="NCBI Taxonomy" id="1209917"/>
    <lineage>
        <taxon>Eukaryota</taxon>
        <taxon>Fungi</taxon>
        <taxon>Dikarya</taxon>
        <taxon>Ascomycota</taxon>
        <taxon>Pezizomycotina</taxon>
        <taxon>Sordariomycetes</taxon>
        <taxon>Hypocreomycetidae</taxon>
        <taxon>Glomerellales</taxon>
        <taxon>Glomerellaceae</taxon>
        <taxon>Colletotrichum</taxon>
        <taxon>Colletotrichum acutatum species complex</taxon>
    </lineage>
</organism>
<protein>
    <recommendedName>
        <fullName evidence="4">O-methyltransferase C-terminal domain-containing protein</fullName>
    </recommendedName>
</protein>
<reference evidence="5" key="1">
    <citation type="submission" date="2016-11" db="EMBL/GenBank/DDBJ databases">
        <title>The genome sequence of Colletotrichum cuscutae.</title>
        <authorList>
            <person name="Baroncelli R."/>
        </authorList>
    </citation>
    <scope>NUCLEOTIDE SEQUENCE</scope>
    <source>
        <strain evidence="5">IMI 304802</strain>
    </source>
</reference>
<evidence type="ECO:0000313" key="6">
    <source>
        <dbReference type="Proteomes" id="UP001239213"/>
    </source>
</evidence>
<dbReference type="PROSITE" id="PS51683">
    <property type="entry name" value="SAM_OMT_II"/>
    <property type="match status" value="1"/>
</dbReference>
<keyword evidence="3" id="KW-0949">S-adenosyl-L-methionine</keyword>
<sequence>MASREDGTNGMNVGSNYGQDYLRAVGGITASSFQTEEDRMKALLATYEVLSKLETPWDTYVRIHLNQPAVTAGIKIIKDLKLMMKWKEQGFVPMTSAQLAGLVGSCDPQLLPYPNEGSRLYLEDLQSVISDAKDKALLPNTVKQVEYSFFEPQPVKHARAYYMHHIIHDWPDHSALKILEMQKGAMKPGYSKLLIHDQVLDDEKSQMNTTAFDIAMMVYLSGKERTEKQWMALLDSAGLRVIKFWKKPPDYFSVIEVEIPAS</sequence>
<dbReference type="PANTHER" id="PTHR43712">
    <property type="entry name" value="PUTATIVE (AFU_ORTHOLOGUE AFUA_4G14580)-RELATED"/>
    <property type="match status" value="1"/>
</dbReference>
<proteinExistence type="predicted"/>
<dbReference type="AlphaFoldDB" id="A0AAI9XKN9"/>
<dbReference type="InterPro" id="IPR001077">
    <property type="entry name" value="COMT_C"/>
</dbReference>
<comment type="caution">
    <text evidence="5">The sequence shown here is derived from an EMBL/GenBank/DDBJ whole genome shotgun (WGS) entry which is preliminary data.</text>
</comment>
<dbReference type="Proteomes" id="UP001239213">
    <property type="component" value="Unassembled WGS sequence"/>
</dbReference>
<dbReference type="InterPro" id="IPR029063">
    <property type="entry name" value="SAM-dependent_MTases_sf"/>
</dbReference>
<dbReference type="EMBL" id="MPDP01000297">
    <property type="protein sequence ID" value="KAK1452506.1"/>
    <property type="molecule type" value="Genomic_DNA"/>
</dbReference>
<dbReference type="SUPFAM" id="SSF53335">
    <property type="entry name" value="S-adenosyl-L-methionine-dependent methyltransferases"/>
    <property type="match status" value="1"/>
</dbReference>
<evidence type="ECO:0000256" key="1">
    <source>
        <dbReference type="ARBA" id="ARBA00022603"/>
    </source>
</evidence>